<comment type="subcellular location">
    <subcellularLocation>
        <location evidence="1">Cell membrane</location>
        <topology evidence="1">Single-pass type II membrane protein</topology>
    </subcellularLocation>
</comment>
<keyword evidence="7 16" id="KW-0472">Membrane</keyword>
<dbReference type="Pfam" id="PF00930">
    <property type="entry name" value="DPPIV_N"/>
    <property type="match status" value="1"/>
</dbReference>
<dbReference type="GO" id="GO:1901379">
    <property type="term" value="P:regulation of potassium ion transmembrane transport"/>
    <property type="evidence" value="ECO:0007669"/>
    <property type="project" value="Ensembl"/>
</dbReference>
<dbReference type="InterPro" id="IPR002469">
    <property type="entry name" value="Peptidase_S9B_N"/>
</dbReference>
<reference evidence="19" key="2">
    <citation type="submission" date="2025-08" db="UniProtKB">
        <authorList>
            <consortium name="Ensembl"/>
        </authorList>
    </citation>
    <scope>IDENTIFICATION</scope>
</reference>
<evidence type="ECO:0000256" key="11">
    <source>
        <dbReference type="ARBA" id="ARBA00042016"/>
    </source>
</evidence>
<evidence type="ECO:0000313" key="19">
    <source>
        <dbReference type="Ensembl" id="ENSMICP00000032434.2"/>
    </source>
</evidence>
<dbReference type="PANTHER" id="PTHR11731:SF20">
    <property type="entry name" value="DIPEPTIDYL AMINOPEPTIDASE-LIKE PROTEIN 6"/>
    <property type="match status" value="1"/>
</dbReference>
<sequence length="867" mass="97498">MASLYQRFTGKINTSRSFPAPPEASRLLGGQGPEEDGGAGAKPLGPQAQAAAPRERGGGGGGGGAGGRPRFQYQARSDCDEEDELVGSNPPQRNWKGIAIALLVILVICSLIVTSVILLTPAEDNSLSQKKKVTVEDLFSEDFKIHDPEAKWISDTEFIYREQKGTVILRNVETNISTVLIEGKKIESLRAIRYEISPDREYALFSYNVEPIYQHSYTGYYVLSKIPHGDPQSLDPPEVSNAKLQYAGWGPKGQQLIFIFENNIYYCAHVGKQAIRVVSTGKEGVIYNGLSDWLYEEEILKTHIAHWWSPDGTRLAYATINDSRVPVMELPTYTGSLYPTVRPYHYPKAGCENPSISLHVIGLNGPTHDLEMMPPDDPRMREYYITMVKWATSTKVAVTWLNRAQNVSILTLCDATTGVCTKKHEDESEAWLHRQNEEPVFSKDGRKFFFVRAIPQGGRGKFYHITVSSSQPNSSNDNIQSITSGDWDVTKILSYDEKRNKIYFLSTEDLPRRRQLYSASTVGSFNRQCLSCDLVENCTYFSASFSHNADFFLLKCEGPGVPRVTVHNTTDKKKMFDLETNEHVQKAVSDRQMPRVEYRKIEVDDYNLPVQILKPATFTDTTHYPLLLVVDGAPGSQSVAERFEVSWETALVSTQEAVLVRCDGRGSGFQGTKLLQEVRRRLGSLEEKDQTEAVRALLKEQYIDKTRVAVFGKDYGGYLSTSILPAKGENQRPIFTCGAALSPITDFKLYASAFSERYLGLHGLDNRAYEMTKVAHRVSALEEQQFLIIHATADEKIHFQHTAELITQLIRGKSNYSLQIYPDESHYFHSAALKQHLYRSVIGFFAECFRIQDKPPAVTTKEDEEDD</sequence>
<comment type="subunit">
    <text evidence="14">Homodimer (in vitro). Interacts with KCND2. Identified in a complex with KCND2 and KCNIP2. Forms an octameric complex composed of four DPP6 subunits bound to the KCND2 tetramer. Interacts with KCND3; this interaction modulates the channel gating kinetics namely channel activation and inactivation kinetics and rate of recovery from inactivation.</text>
</comment>
<evidence type="ECO:0000256" key="12">
    <source>
        <dbReference type="ARBA" id="ARBA00044990"/>
    </source>
</evidence>
<keyword evidence="20" id="KW-1185">Reference proteome</keyword>
<evidence type="ECO:0000256" key="15">
    <source>
        <dbReference type="SAM" id="MobiDB-lite"/>
    </source>
</evidence>
<dbReference type="GO" id="GO:0006508">
    <property type="term" value="P:proteolysis"/>
    <property type="evidence" value="ECO:0007669"/>
    <property type="project" value="InterPro"/>
</dbReference>
<dbReference type="SUPFAM" id="SSF53474">
    <property type="entry name" value="alpha/beta-Hydrolases"/>
    <property type="match status" value="1"/>
</dbReference>
<evidence type="ECO:0000259" key="18">
    <source>
        <dbReference type="Pfam" id="PF00930"/>
    </source>
</evidence>
<evidence type="ECO:0000256" key="3">
    <source>
        <dbReference type="ARBA" id="ARBA00022475"/>
    </source>
</evidence>
<feature type="transmembrane region" description="Helical" evidence="16">
    <location>
        <begin position="98"/>
        <end position="119"/>
    </location>
</feature>
<dbReference type="OrthoDB" id="16520at2759"/>
<evidence type="ECO:0000256" key="4">
    <source>
        <dbReference type="ARBA" id="ARBA00022692"/>
    </source>
</evidence>
<dbReference type="CTD" id="1804"/>
<evidence type="ECO:0000256" key="13">
    <source>
        <dbReference type="ARBA" id="ARBA00044999"/>
    </source>
</evidence>
<dbReference type="GO" id="GO:0015459">
    <property type="term" value="F:potassium channel regulator activity"/>
    <property type="evidence" value="ECO:0007669"/>
    <property type="project" value="Ensembl"/>
</dbReference>
<dbReference type="InterPro" id="IPR050278">
    <property type="entry name" value="Serine_Prot_S9B/DPPIV"/>
</dbReference>
<feature type="region of interest" description="Disordered" evidence="15">
    <location>
        <begin position="1"/>
        <end position="90"/>
    </location>
</feature>
<reference evidence="19" key="1">
    <citation type="submission" date="2016-12" db="EMBL/GenBank/DDBJ databases">
        <title>Mouse lemur reference genome and diversity panel.</title>
        <authorList>
            <person name="Harris R."/>
            <person name="Larsen P."/>
            <person name="Liu Y."/>
            <person name="Hughes D.S."/>
            <person name="Murali S."/>
            <person name="Raveendran M."/>
            <person name="Korchina V."/>
            <person name="Wang M."/>
            <person name="Jhangiani S."/>
            <person name="Bandaranaike D."/>
            <person name="Bellair M."/>
            <person name="Blankenburg K."/>
            <person name="Chao H."/>
            <person name="Dahdouli M."/>
            <person name="Dinh H."/>
            <person name="Doddapaneni H."/>
            <person name="English A."/>
            <person name="Firestine M."/>
            <person name="Gnanaolivu R."/>
            <person name="Gross S."/>
            <person name="Hernandez B."/>
            <person name="Javaid M."/>
            <person name="Jayaseelan J."/>
            <person name="Jones J."/>
            <person name="Khan Z."/>
            <person name="Kovar C."/>
            <person name="Kurapati P."/>
            <person name="Le B."/>
            <person name="Lee S."/>
            <person name="Li M."/>
            <person name="Mathew T."/>
            <person name="Narasimhan A."/>
            <person name="Ngo D."/>
            <person name="Nguyen L."/>
            <person name="Okwuonu G."/>
            <person name="Ongeri F."/>
            <person name="Osuji N."/>
            <person name="Pu L.-L."/>
            <person name="Puazo M."/>
            <person name="Quiroz J."/>
            <person name="Raj R."/>
            <person name="Rajbhandari K."/>
            <person name="Reid J.G."/>
            <person name="Santibanez J."/>
            <person name="Sexton D."/>
            <person name="Skinner E."/>
            <person name="Vee V."/>
            <person name="Weissenberger G."/>
            <person name="Wu Y."/>
            <person name="Xin Y."/>
            <person name="Han Y."/>
            <person name="Campbell C."/>
            <person name="Brown A."/>
            <person name="Sullivan B."/>
            <person name="Shelton J."/>
            <person name="Brown S."/>
            <person name="Dudchenko O."/>
            <person name="Machol I."/>
            <person name="Durand N."/>
            <person name="Shamim M."/>
            <person name="Lieberman A."/>
            <person name="Muzny D.M."/>
            <person name="Richards S."/>
            <person name="Yoder A."/>
            <person name="Worley K.C."/>
            <person name="Rogers J."/>
            <person name="Gibbs R.A."/>
        </authorList>
    </citation>
    <scope>NUCLEOTIDE SEQUENCE [LARGE SCALE GENOMIC DNA]</scope>
</reference>
<dbReference type="InterPro" id="IPR001375">
    <property type="entry name" value="Peptidase_S9_cat"/>
</dbReference>
<feature type="domain" description="Dipeptidylpeptidase IV N-terminal" evidence="18">
    <location>
        <begin position="197"/>
        <end position="562"/>
    </location>
</feature>
<organism evidence="19 20">
    <name type="scientific">Microcebus murinus</name>
    <name type="common">Gray mouse lemur</name>
    <name type="synonym">Lemur murinus</name>
    <dbReference type="NCBI Taxonomy" id="30608"/>
    <lineage>
        <taxon>Eukaryota</taxon>
        <taxon>Metazoa</taxon>
        <taxon>Chordata</taxon>
        <taxon>Craniata</taxon>
        <taxon>Vertebrata</taxon>
        <taxon>Euteleostomi</taxon>
        <taxon>Mammalia</taxon>
        <taxon>Eutheria</taxon>
        <taxon>Euarchontoglires</taxon>
        <taxon>Primates</taxon>
        <taxon>Strepsirrhini</taxon>
        <taxon>Lemuriformes</taxon>
        <taxon>Cheirogaleidae</taxon>
        <taxon>Microcebus</taxon>
    </lineage>
</organism>
<proteinExistence type="inferred from homology"/>
<dbReference type="GO" id="GO:0008236">
    <property type="term" value="F:serine-type peptidase activity"/>
    <property type="evidence" value="ECO:0007669"/>
    <property type="project" value="InterPro"/>
</dbReference>
<feature type="compositionally biased region" description="Gly residues" evidence="15">
    <location>
        <begin position="58"/>
        <end position="67"/>
    </location>
</feature>
<gene>
    <name evidence="19" type="primary">DPP6</name>
</gene>
<dbReference type="KEGG" id="mmur:105883212"/>
<dbReference type="AlphaFoldDB" id="A0A8B7HUG3"/>
<evidence type="ECO:0000256" key="7">
    <source>
        <dbReference type="ARBA" id="ARBA00023136"/>
    </source>
</evidence>
<dbReference type="FunFam" id="2.140.10.30:FF:000001">
    <property type="entry name" value="Dipeptidyl peptidase 4"/>
    <property type="match status" value="1"/>
</dbReference>
<dbReference type="Ensembl" id="ENSMICT00000035710.2">
    <property type="protein sequence ID" value="ENSMICP00000032434.2"/>
    <property type="gene ID" value="ENSMICG00000017845.3"/>
</dbReference>
<protein>
    <recommendedName>
        <fullName evidence="12">A-type potassium channel modulatory protein DPP6</fullName>
    </recommendedName>
    <alternativeName>
        <fullName evidence="13">Dipeptidyl aminopeptidase-like protein 6</fullName>
    </alternativeName>
    <alternativeName>
        <fullName evidence="11">Dipeptidyl peptidase 6</fullName>
    </alternativeName>
    <alternativeName>
        <fullName evidence="10">Dipeptidyl peptidase VI</fullName>
    </alternativeName>
</protein>
<comment type="similarity">
    <text evidence="2">Belongs to the peptidase S9B family.</text>
</comment>
<name>A0A8B7HUG3_MICMU</name>
<dbReference type="GeneTree" id="ENSGT00940000156280"/>
<dbReference type="Pfam" id="PF00326">
    <property type="entry name" value="Peptidase_S9"/>
    <property type="match status" value="1"/>
</dbReference>
<keyword evidence="3" id="KW-1003">Cell membrane</keyword>
<accession>A0A8B7HUG3</accession>
<keyword evidence="6 16" id="KW-1133">Transmembrane helix</keyword>
<evidence type="ECO:0000256" key="6">
    <source>
        <dbReference type="ARBA" id="ARBA00022989"/>
    </source>
</evidence>
<evidence type="ECO:0000256" key="14">
    <source>
        <dbReference type="ARBA" id="ARBA00046476"/>
    </source>
</evidence>
<dbReference type="EMBL" id="ABDC03015089">
    <property type="status" value="NOT_ANNOTATED_CDS"/>
    <property type="molecule type" value="Genomic_DNA"/>
</dbReference>
<dbReference type="Gene3D" id="2.140.10.30">
    <property type="entry name" value="Dipeptidylpeptidase IV, N-terminal domain"/>
    <property type="match status" value="1"/>
</dbReference>
<reference evidence="19" key="3">
    <citation type="submission" date="2025-09" db="UniProtKB">
        <authorList>
            <consortium name="Ensembl"/>
        </authorList>
    </citation>
    <scope>IDENTIFICATION</scope>
</reference>
<keyword evidence="5" id="KW-0735">Signal-anchor</keyword>
<dbReference type="FunFam" id="3.40.50.1820:FF:000003">
    <property type="entry name" value="Dipeptidyl peptidase 4"/>
    <property type="match status" value="1"/>
</dbReference>
<dbReference type="SUPFAM" id="SSF82171">
    <property type="entry name" value="DPP6 N-terminal domain-like"/>
    <property type="match status" value="1"/>
</dbReference>
<dbReference type="Gene3D" id="3.40.50.1820">
    <property type="entry name" value="alpha/beta hydrolase"/>
    <property type="match status" value="1"/>
</dbReference>
<evidence type="ECO:0000256" key="9">
    <source>
        <dbReference type="ARBA" id="ARBA00023180"/>
    </source>
</evidence>
<dbReference type="GeneID" id="105883212"/>
<feature type="domain" description="Peptidase S9 prolyl oligopeptidase catalytic" evidence="17">
    <location>
        <begin position="644"/>
        <end position="850"/>
    </location>
</feature>
<evidence type="ECO:0000256" key="16">
    <source>
        <dbReference type="SAM" id="Phobius"/>
    </source>
</evidence>
<dbReference type="EMBL" id="ABDC03015090">
    <property type="status" value="NOT_ANNOTATED_CDS"/>
    <property type="molecule type" value="Genomic_DNA"/>
</dbReference>
<dbReference type="PANTHER" id="PTHR11731">
    <property type="entry name" value="PROTEASE FAMILY S9B,C DIPEPTIDYL-PEPTIDASE IV-RELATED"/>
    <property type="match status" value="1"/>
</dbReference>
<dbReference type="InterPro" id="IPR029058">
    <property type="entry name" value="AB_hydrolase_fold"/>
</dbReference>
<evidence type="ECO:0000313" key="20">
    <source>
        <dbReference type="Proteomes" id="UP000694394"/>
    </source>
</evidence>
<evidence type="ECO:0000259" key="17">
    <source>
        <dbReference type="Pfam" id="PF00326"/>
    </source>
</evidence>
<keyword evidence="9" id="KW-0325">Glycoprotein</keyword>
<dbReference type="GO" id="GO:0008076">
    <property type="term" value="C:voltage-gated potassium channel complex"/>
    <property type="evidence" value="ECO:0007669"/>
    <property type="project" value="Ensembl"/>
</dbReference>
<evidence type="ECO:0000256" key="2">
    <source>
        <dbReference type="ARBA" id="ARBA00006150"/>
    </source>
</evidence>
<evidence type="ECO:0000256" key="10">
    <source>
        <dbReference type="ARBA" id="ARBA00041991"/>
    </source>
</evidence>
<evidence type="ECO:0000256" key="5">
    <source>
        <dbReference type="ARBA" id="ARBA00022968"/>
    </source>
</evidence>
<keyword evidence="4 16" id="KW-0812">Transmembrane</keyword>
<keyword evidence="8" id="KW-1015">Disulfide bond</keyword>
<evidence type="ECO:0000256" key="1">
    <source>
        <dbReference type="ARBA" id="ARBA00004401"/>
    </source>
</evidence>
<evidence type="ECO:0000256" key="8">
    <source>
        <dbReference type="ARBA" id="ARBA00023157"/>
    </source>
</evidence>
<dbReference type="Proteomes" id="UP000694394">
    <property type="component" value="Chromosome 11"/>
</dbReference>
<dbReference type="RefSeq" id="XP_012641698.1">
    <property type="nucleotide sequence ID" value="XM_012786244.2"/>
</dbReference>